<feature type="region of interest" description="Disordered" evidence="1">
    <location>
        <begin position="101"/>
        <end position="123"/>
    </location>
</feature>
<accession>A0A9E7JFG1</accession>
<dbReference type="EMBL" id="CP097503">
    <property type="protein sequence ID" value="URD79168.1"/>
    <property type="molecule type" value="Genomic_DNA"/>
</dbReference>
<dbReference type="Proteomes" id="UP001055439">
    <property type="component" value="Chromosome 10"/>
</dbReference>
<organism evidence="2 3">
    <name type="scientific">Musa troglodytarum</name>
    <name type="common">fe'i banana</name>
    <dbReference type="NCBI Taxonomy" id="320322"/>
    <lineage>
        <taxon>Eukaryota</taxon>
        <taxon>Viridiplantae</taxon>
        <taxon>Streptophyta</taxon>
        <taxon>Embryophyta</taxon>
        <taxon>Tracheophyta</taxon>
        <taxon>Spermatophyta</taxon>
        <taxon>Magnoliopsida</taxon>
        <taxon>Liliopsida</taxon>
        <taxon>Zingiberales</taxon>
        <taxon>Musaceae</taxon>
        <taxon>Musa</taxon>
    </lineage>
</organism>
<sequence length="123" mass="14353">MFTSCSSLQMRPLQLRRLQLRHRRAHGRPRPLSRPPLRAPVLPPPHWPLLRRPTLHRLRLRKVEDELFDPLLGVITRIKLHPRGQLCCSWCGHRVNRDPFPSLHPSAPVPPLQESHSRTPAPR</sequence>
<reference evidence="2" key="1">
    <citation type="submission" date="2022-05" db="EMBL/GenBank/DDBJ databases">
        <title>The Musa troglodytarum L. genome provides insights into the mechanism of non-climacteric behaviour and enrichment of carotenoids.</title>
        <authorList>
            <person name="Wang J."/>
        </authorList>
    </citation>
    <scope>NUCLEOTIDE SEQUENCE</scope>
    <source>
        <tissue evidence="2">Leaf</tissue>
    </source>
</reference>
<evidence type="ECO:0000313" key="2">
    <source>
        <dbReference type="EMBL" id="URD79168.1"/>
    </source>
</evidence>
<dbReference type="OrthoDB" id="655468at2759"/>
<gene>
    <name evidence="2" type="ORF">MUK42_18693</name>
</gene>
<proteinExistence type="predicted"/>
<dbReference type="AlphaFoldDB" id="A0A9E7JFG1"/>
<keyword evidence="3" id="KW-1185">Reference proteome</keyword>
<protein>
    <submittedName>
        <fullName evidence="2">Uncharacterized protein</fullName>
    </submittedName>
</protein>
<evidence type="ECO:0000313" key="3">
    <source>
        <dbReference type="Proteomes" id="UP001055439"/>
    </source>
</evidence>
<evidence type="ECO:0000256" key="1">
    <source>
        <dbReference type="SAM" id="MobiDB-lite"/>
    </source>
</evidence>
<name>A0A9E7JFG1_9LILI</name>